<dbReference type="RefSeq" id="WP_136962950.1">
    <property type="nucleotide sequence ID" value="NZ_CP039690.1"/>
</dbReference>
<dbReference type="KEGG" id="pstg:E8M01_26825"/>
<dbReference type="OrthoDB" id="8410093at2"/>
<dbReference type="EMBL" id="CP039690">
    <property type="protein sequence ID" value="QCI67519.1"/>
    <property type="molecule type" value="Genomic_DNA"/>
</dbReference>
<dbReference type="AlphaFoldDB" id="A0A4D7B1E0"/>
<protein>
    <submittedName>
        <fullName evidence="2">Uncharacterized protein</fullName>
    </submittedName>
</protein>
<evidence type="ECO:0000313" key="2">
    <source>
        <dbReference type="EMBL" id="QCI67519.1"/>
    </source>
</evidence>
<name>A0A4D7B1E0_9HYPH</name>
<reference evidence="2 3" key="1">
    <citation type="submission" date="2019-04" db="EMBL/GenBank/DDBJ databases">
        <title>Phreatobacter aquaticus sp. nov.</title>
        <authorList>
            <person name="Choi A."/>
        </authorList>
    </citation>
    <scope>NUCLEOTIDE SEQUENCE [LARGE SCALE GENOMIC DNA]</scope>
    <source>
        <strain evidence="2 3">KCTC 52518</strain>
    </source>
</reference>
<accession>A0A4D7B1E0</accession>
<keyword evidence="3" id="KW-1185">Reference proteome</keyword>
<feature type="region of interest" description="Disordered" evidence="1">
    <location>
        <begin position="36"/>
        <end position="92"/>
    </location>
</feature>
<gene>
    <name evidence="2" type="ORF">E8M01_26825</name>
</gene>
<evidence type="ECO:0000256" key="1">
    <source>
        <dbReference type="SAM" id="MobiDB-lite"/>
    </source>
</evidence>
<feature type="compositionally biased region" description="Basic and acidic residues" evidence="1">
    <location>
        <begin position="38"/>
        <end position="92"/>
    </location>
</feature>
<proteinExistence type="predicted"/>
<feature type="region of interest" description="Disordered" evidence="1">
    <location>
        <begin position="283"/>
        <end position="325"/>
    </location>
</feature>
<sequence length="336" mass="36383">MTNADGAGTAPAVNTDARADFAQGVDDRLSAFLSTDEVGFREQAEDRRDDDQALAGHDPEDLFGRQASDTRDDADPEISDHAAEPEPARIRLADGTEATAEEIQEWRDAGLRTADYTRKTQEVAETRRALDSRAGEVSVHHTAVAEALERALAVVEAYVPTPPSTDLALHDPARYTQEMAIYQAAMGHVEEITRQRLQLTAQADQRAQADRANFVQGERDRLFAAIPELKDGAKRQAFNQEMIKAVEAYGFSQADYAQIIDHRLIRVLADAARYQKIKAASAGGALRPAAQRSPQPPGRRAGQAGGNEIGSALAQAKRSGSKADTARAIDAWLAAD</sequence>
<dbReference type="Proteomes" id="UP000298781">
    <property type="component" value="Chromosome"/>
</dbReference>
<organism evidence="2 3">
    <name type="scientific">Phreatobacter stygius</name>
    <dbReference type="NCBI Taxonomy" id="1940610"/>
    <lineage>
        <taxon>Bacteria</taxon>
        <taxon>Pseudomonadati</taxon>
        <taxon>Pseudomonadota</taxon>
        <taxon>Alphaproteobacteria</taxon>
        <taxon>Hyphomicrobiales</taxon>
        <taxon>Phreatobacteraceae</taxon>
        <taxon>Phreatobacter</taxon>
    </lineage>
</organism>
<evidence type="ECO:0000313" key="3">
    <source>
        <dbReference type="Proteomes" id="UP000298781"/>
    </source>
</evidence>